<sequence>MVVAENDHTPKLLDQILSVLVQRTLEFLDQLLRLAVLAQVVHHNVDQDLLLHAQALLLCWDLLCQSPDRLLYLLLCHRLTSRQWLELDRHQLARLALLLLVVQQTLDVCKCPPCCRSPRRLSLLCCCTERDGETLRRCSWCCLLRLPDVHFALLLLQERVGHTPGTLHLGLLAPFFVRLRPSVCIVSRPLLGQHVRPTPCPSTPVAVVKVTALVFPASFVLGERAIPLKLISFAPRRVLHIRAITLLLSVQCSLSCPLTVRPLALRLQIELIVFSFLLRHFTSVQLLV</sequence>
<dbReference type="GeneID" id="41966174"/>
<accession>A0A6P8APT4</accession>
<reference evidence="2" key="2">
    <citation type="submission" date="2019-10" db="EMBL/GenBank/DDBJ databases">
        <authorList>
            <consortium name="NCBI Genome Project"/>
        </authorList>
    </citation>
    <scope>NUCLEOTIDE SEQUENCE</scope>
    <source>
        <strain evidence="2">NI907</strain>
    </source>
</reference>
<reference evidence="1 2" key="1">
    <citation type="journal article" date="2019" name="Mol. Biol. Evol.">
        <title>Blast fungal genomes show frequent chromosomal changes, gene gains and losses, and effector gene turnover.</title>
        <authorList>
            <person name="Gomez Luciano L.B."/>
            <person name="Jason Tsai I."/>
            <person name="Chuma I."/>
            <person name="Tosa Y."/>
            <person name="Chen Y.H."/>
            <person name="Li J.Y."/>
            <person name="Li M.Y."/>
            <person name="Jade Lu M.Y."/>
            <person name="Nakayashiki H."/>
            <person name="Li W.H."/>
        </authorList>
    </citation>
    <scope>NUCLEOTIDE SEQUENCE [LARGE SCALE GENOMIC DNA]</scope>
    <source>
        <strain evidence="1 2">NI907</strain>
    </source>
</reference>
<keyword evidence="1" id="KW-1185">Reference proteome</keyword>
<evidence type="ECO:0000313" key="1">
    <source>
        <dbReference type="Proteomes" id="UP000515153"/>
    </source>
</evidence>
<reference evidence="2" key="3">
    <citation type="submission" date="2025-08" db="UniProtKB">
        <authorList>
            <consortium name="RefSeq"/>
        </authorList>
    </citation>
    <scope>IDENTIFICATION</scope>
    <source>
        <strain evidence="2">NI907</strain>
    </source>
</reference>
<dbReference type="Proteomes" id="UP000515153">
    <property type="component" value="Chromosome VI"/>
</dbReference>
<dbReference type="RefSeq" id="XP_030976895.1">
    <property type="nucleotide sequence ID" value="XM_031131269.1"/>
</dbReference>
<evidence type="ECO:0000313" key="2">
    <source>
        <dbReference type="RefSeq" id="XP_030976895.1"/>
    </source>
</evidence>
<proteinExistence type="predicted"/>
<protein>
    <submittedName>
        <fullName evidence="2">Uncharacterized protein</fullName>
    </submittedName>
</protein>
<organism evidence="1 2">
    <name type="scientific">Pyricularia grisea</name>
    <name type="common">Crabgrass-specific blast fungus</name>
    <name type="synonym">Magnaporthe grisea</name>
    <dbReference type="NCBI Taxonomy" id="148305"/>
    <lineage>
        <taxon>Eukaryota</taxon>
        <taxon>Fungi</taxon>
        <taxon>Dikarya</taxon>
        <taxon>Ascomycota</taxon>
        <taxon>Pezizomycotina</taxon>
        <taxon>Sordariomycetes</taxon>
        <taxon>Sordariomycetidae</taxon>
        <taxon>Magnaporthales</taxon>
        <taxon>Pyriculariaceae</taxon>
        <taxon>Pyricularia</taxon>
    </lineage>
</organism>
<dbReference type="AlphaFoldDB" id="A0A6P8APT4"/>
<name>A0A6P8APT4_PYRGI</name>
<dbReference type="KEGG" id="pgri:PgNI_11299"/>
<gene>
    <name evidence="2" type="ORF">PgNI_11299</name>
</gene>